<feature type="region of interest" description="Disordered" evidence="2">
    <location>
        <begin position="1900"/>
        <end position="2015"/>
    </location>
</feature>
<feature type="compositionally biased region" description="Polar residues" evidence="2">
    <location>
        <begin position="1233"/>
        <end position="1250"/>
    </location>
</feature>
<feature type="compositionally biased region" description="Low complexity" evidence="2">
    <location>
        <begin position="633"/>
        <end position="644"/>
    </location>
</feature>
<feature type="compositionally biased region" description="Polar residues" evidence="2">
    <location>
        <begin position="1258"/>
        <end position="1268"/>
    </location>
</feature>
<feature type="region of interest" description="Disordered" evidence="2">
    <location>
        <begin position="2045"/>
        <end position="2074"/>
    </location>
</feature>
<proteinExistence type="predicted"/>
<feature type="compositionally biased region" description="Low complexity" evidence="2">
    <location>
        <begin position="7"/>
        <end position="18"/>
    </location>
</feature>
<feature type="region of interest" description="Disordered" evidence="2">
    <location>
        <begin position="2324"/>
        <end position="2359"/>
    </location>
</feature>
<feature type="region of interest" description="Disordered" evidence="2">
    <location>
        <begin position="1744"/>
        <end position="1772"/>
    </location>
</feature>
<dbReference type="Pfam" id="PF03542">
    <property type="entry name" value="Tuberin"/>
    <property type="match status" value="1"/>
</dbReference>
<feature type="region of interest" description="Disordered" evidence="2">
    <location>
        <begin position="579"/>
        <end position="672"/>
    </location>
</feature>
<dbReference type="SUPFAM" id="SSF111347">
    <property type="entry name" value="Rap/Ran-GAP"/>
    <property type="match status" value="1"/>
</dbReference>
<feature type="compositionally biased region" description="Polar residues" evidence="2">
    <location>
        <begin position="1211"/>
        <end position="1224"/>
    </location>
</feature>
<feature type="compositionally biased region" description="Polar residues" evidence="2">
    <location>
        <begin position="1921"/>
        <end position="1934"/>
    </location>
</feature>
<evidence type="ECO:0000256" key="2">
    <source>
        <dbReference type="SAM" id="MobiDB-lite"/>
    </source>
</evidence>
<feature type="compositionally biased region" description="Low complexity" evidence="2">
    <location>
        <begin position="297"/>
        <end position="314"/>
    </location>
</feature>
<evidence type="ECO:0000313" key="5">
    <source>
        <dbReference type="Proteomes" id="UP001150925"/>
    </source>
</evidence>
<feature type="non-terminal residue" evidence="4">
    <location>
        <position position="2444"/>
    </location>
</feature>
<organism evidence="4 5">
    <name type="scientific">Dispira parvispora</name>
    <dbReference type="NCBI Taxonomy" id="1520584"/>
    <lineage>
        <taxon>Eukaryota</taxon>
        <taxon>Fungi</taxon>
        <taxon>Fungi incertae sedis</taxon>
        <taxon>Zoopagomycota</taxon>
        <taxon>Kickxellomycotina</taxon>
        <taxon>Dimargaritomycetes</taxon>
        <taxon>Dimargaritales</taxon>
        <taxon>Dimargaritaceae</taxon>
        <taxon>Dispira</taxon>
    </lineage>
</organism>
<protein>
    <submittedName>
        <fullName evidence="4">Tuberous sclerosis 2-like protein</fullName>
    </submittedName>
</protein>
<dbReference type="InterPro" id="IPR027107">
    <property type="entry name" value="Tuberin/Ral-act_asu"/>
</dbReference>
<feature type="region of interest" description="Disordered" evidence="2">
    <location>
        <begin position="1180"/>
        <end position="1282"/>
    </location>
</feature>
<feature type="compositionally biased region" description="Low complexity" evidence="2">
    <location>
        <begin position="993"/>
        <end position="1006"/>
    </location>
</feature>
<dbReference type="Proteomes" id="UP001150925">
    <property type="component" value="Unassembled WGS sequence"/>
</dbReference>
<dbReference type="InterPro" id="IPR016024">
    <property type="entry name" value="ARM-type_fold"/>
</dbReference>
<accession>A0A9W8AWQ5</accession>
<dbReference type="EMBL" id="JANBPY010000364">
    <property type="protein sequence ID" value="KAJ1967282.1"/>
    <property type="molecule type" value="Genomic_DNA"/>
</dbReference>
<feature type="compositionally biased region" description="Polar residues" evidence="2">
    <location>
        <begin position="224"/>
        <end position="233"/>
    </location>
</feature>
<dbReference type="Pfam" id="PF11864">
    <property type="entry name" value="DUF3384"/>
    <property type="match status" value="2"/>
</dbReference>
<keyword evidence="1" id="KW-0343">GTPase activation</keyword>
<evidence type="ECO:0000259" key="3">
    <source>
        <dbReference type="PROSITE" id="PS50085"/>
    </source>
</evidence>
<dbReference type="PANTHER" id="PTHR10063:SF0">
    <property type="entry name" value="TUBERIN"/>
    <property type="match status" value="1"/>
</dbReference>
<evidence type="ECO:0000313" key="4">
    <source>
        <dbReference type="EMBL" id="KAJ1967282.1"/>
    </source>
</evidence>
<feature type="compositionally biased region" description="Low complexity" evidence="2">
    <location>
        <begin position="1756"/>
        <end position="1771"/>
    </location>
</feature>
<name>A0A9W8AWQ5_9FUNG</name>
<dbReference type="PROSITE" id="PS50085">
    <property type="entry name" value="RAPGAP"/>
    <property type="match status" value="1"/>
</dbReference>
<feature type="region of interest" description="Disordered" evidence="2">
    <location>
        <begin position="1"/>
        <end position="23"/>
    </location>
</feature>
<comment type="caution">
    <text evidence="4">The sequence shown here is derived from an EMBL/GenBank/DDBJ whole genome shotgun (WGS) entry which is preliminary data.</text>
</comment>
<feature type="region of interest" description="Disordered" evidence="2">
    <location>
        <begin position="911"/>
        <end position="1020"/>
    </location>
</feature>
<dbReference type="OrthoDB" id="19311at2759"/>
<dbReference type="Pfam" id="PF02145">
    <property type="entry name" value="Rap_GAP"/>
    <property type="match status" value="1"/>
</dbReference>
<dbReference type="GO" id="GO:0005634">
    <property type="term" value="C:nucleus"/>
    <property type="evidence" value="ECO:0007669"/>
    <property type="project" value="InterPro"/>
</dbReference>
<dbReference type="GO" id="GO:0005737">
    <property type="term" value="C:cytoplasm"/>
    <property type="evidence" value="ECO:0007669"/>
    <property type="project" value="TreeGrafter"/>
</dbReference>
<dbReference type="Gene3D" id="3.40.50.11210">
    <property type="entry name" value="Rap/Ran-GAP"/>
    <property type="match status" value="1"/>
</dbReference>
<dbReference type="InterPro" id="IPR024584">
    <property type="entry name" value="Tuberin_N"/>
</dbReference>
<dbReference type="GO" id="GO:0051056">
    <property type="term" value="P:regulation of small GTPase mediated signal transduction"/>
    <property type="evidence" value="ECO:0007669"/>
    <property type="project" value="InterPro"/>
</dbReference>
<feature type="region of interest" description="Disordered" evidence="2">
    <location>
        <begin position="286"/>
        <end position="314"/>
    </location>
</feature>
<reference evidence="4" key="1">
    <citation type="submission" date="2022-07" db="EMBL/GenBank/DDBJ databases">
        <title>Phylogenomic reconstructions and comparative analyses of Kickxellomycotina fungi.</title>
        <authorList>
            <person name="Reynolds N.K."/>
            <person name="Stajich J.E."/>
            <person name="Barry K."/>
            <person name="Grigoriev I.V."/>
            <person name="Crous P."/>
            <person name="Smith M.E."/>
        </authorList>
    </citation>
    <scope>NUCLEOTIDE SEQUENCE</scope>
    <source>
        <strain evidence="4">RSA 1196</strain>
    </source>
</reference>
<keyword evidence="5" id="KW-1185">Reference proteome</keyword>
<dbReference type="SUPFAM" id="SSF48371">
    <property type="entry name" value="ARM repeat"/>
    <property type="match status" value="1"/>
</dbReference>
<feature type="domain" description="Rap-GAP" evidence="3">
    <location>
        <begin position="2174"/>
        <end position="2444"/>
    </location>
</feature>
<dbReference type="InterPro" id="IPR035974">
    <property type="entry name" value="Rap/Ran-GAP_sf"/>
</dbReference>
<dbReference type="InterPro" id="IPR000331">
    <property type="entry name" value="Rap/Ran_GAP_dom"/>
</dbReference>
<dbReference type="GO" id="GO:0005096">
    <property type="term" value="F:GTPase activator activity"/>
    <property type="evidence" value="ECO:0007669"/>
    <property type="project" value="UniProtKB-KW"/>
</dbReference>
<dbReference type="PANTHER" id="PTHR10063">
    <property type="entry name" value="TUBERIN"/>
    <property type="match status" value="1"/>
</dbReference>
<evidence type="ECO:0000256" key="1">
    <source>
        <dbReference type="ARBA" id="ARBA00022468"/>
    </source>
</evidence>
<feature type="compositionally biased region" description="Polar residues" evidence="2">
    <location>
        <begin position="1957"/>
        <end position="1990"/>
    </location>
</feature>
<sequence>MGPPKSNPGSSAAAPSAGEPETQATYRVLPNAERRPSRIFHILQDILQPKSSGREVPHLQLSAQFNELLLNAKALDGRQIAPLINASVAVPERHHNIIGLCEFIKYQPVDHIEALWLAVEDMVKPEGPSEPRHLALQFMADLICGQYNRLGVLRTVFYDALAKCRKWDDFPYVIRGLWQLTKDGRDLYACDRDLIPLLLWWVDFAGQKIKSNKSASSLAGDASHTPTKTSGTPRPTKGVRKVSGAKGTGSTGDVSPKKPTDPQVSPGQSASSFFSTTLSSLFSGTSAGEGAGKAKKSSSAPTSETPESSSNPPELDQFLRLDIAPQDLLTLVLRYIRSILSIHFAQLQEIHLVQLIDYFYQNFCFDVSADLYLELVYIIESIILYGQVPKPSLPTFFRLLCLLVNVRHPEVHEKLSKDILSQFVRTHYHRLAIKELVQVLGDPKSRTNVRLCHGALYLLGRWVWNSSETEQAEPFYTMLLHLAANLLKTKANEPPLSPLLVYDIMGHLDCFTTYCVDNIFGGTEKQRALDFVFRITTLEWEAALAALQVYVDEWVIPHSTLYAQTSTLALSPTCQKLSPVIPSRDNEDELNGERPGTAGSPIPGETTKLSRPMTAAPPHGPSKGMRTPGMNKSASPSPSRVPSSGHDNGKGSSGPSRKSEAPWSPTLPPSLQPGDLVLLTQERFYRVVLFMIELANRLPQYFPCRSLMQFLDHYCRNAFVPDEMLLRILDFYDLKGELLPLRPQWLTHLRALVIGSTWVVGSQISAETAASSGAKRRRHCPACPGTSKISVIQDSSDIGPLLEQVTPCFRPDLVRHRMMELLVDACNRSKDLCLNELCPILIPYLKLWIPLECNPAILVRLIHLLLDMALSVEGEAPYFRQLVHILLTMAYSPQTGSTAGGKSLAALGEELVTPEESSRGRHGGPRVRTTGIGRRGDAGMRRTSLQGQRYPAGHGGPSDAQDLYGKHQHRHNQHPIARASSSNGSNMVGGGSHSPSSPGTAGTGISHRSRRSMKNVMRTPLSGGRFDTLSELLTDNSEHAQFLTGQGLLPLQLVAYPFTLGDLRVLPPVAIRAYAAAYGLAHLLRHYLVSIRAAYPAQIARYLFRKALALVNERTQVRLETRFTLLQVLLALRANDEYRVYFHFPRVVGKDVAFPGLTCRTDRHHEDQLDWDIYGVSNATTSDGKGRTPDGAPGLLTDEPTISHGRDSKSDGGSLTRRLSSRNTLGLKKLPGSTASLSGETLGKSSSPSRPSVGHPRSSAQDGSTVMTPPTPGDDEHPSPGLLASSLVPSPFLFSYLPPTGACGSTDSPELSPGLPVPLKRETLGLKRYLRMLIRLLRQETSWAILRLMLVYLPDQLNCTALFHGQVHGIRYLVDKLVRVVQDYPMPVECVDQDAKVQVISAQMLHEQTTTWVRRMANAREYKRVPLDASFDASRSLLATMYQTQVVTPTEGIYPSSTKDKVTSWRHSGEAMDRAVEQANLAVYYHAYAILPHLLYSYRGVLDKRHFTSLTACFIKGLHHLLDDRVIMVCMHALQLSCYEIPQEMTRELPRILTALNQVITMGALDVYILEFLSALARLPKLRVNLVPENYKCIFTIALKYIKSSNEANTGWKLADEDGDEDAPKATVSRGAIHALSQYVLTLAYQVIDVWFMATKLADRRQYVEMIVRGLKLANRNPTELDEATEMCIDMLLRYAYSNVSLKPTQSKEIVQLLLMGPQFLMQRAQQLEVDLYQELQGADIQQLTSNGSGPSAKDATPTAQPSSPAQSRSSFKTILVRTPESSYVEERTWVQGHGIITIATSKFTPWSNVTIRRPSGVVSLLVHLNNELKVFLETASDSSVGLTEGGVPPASSRLEVPGSSNVDVASLLLTHWKMNSNQVDRYLQSLTSYCGPQSVNATVPTNPLAPSVESGGPLMMGEPSESNTTPLSPSTLAEPTKKFTTKDPSPRRSRVKGRSLSISKSTMDWLRSSSGDTKELVSSSYTPSFQPPSSLAPVPEIDTGVQSHPSMGNLQTDYTSGEGAALLHRSKSDPQPPLVRRRRSTISEVLRHHATGQTAQGGSPDRSDRESRLSPSPLDELNQMAKSELHLSGYVRDVLSRFGSPLPVLTSPGTAHTSIAQRLKGTSAVDTTGSFMTPPETLFNPFFLYGQFSNYPEISRIEPLRPVPDDETFKRHLRSLDHVAVIDFHKIGIIYVGPGKTQEVEILQTTQCPSGFWRFLSNIGTLFSLRDCKDIYIGGLDKDFGTDGEYSVYWKEDITQVAFHVTPLMPTNLQHDPQCNLKKRHVGNDYVRIIYNESGQAYRFDTIRCDFNFVNIVIEPLTHNKPHGEVESLLPTRGDGDEHLSQPLSTVGPTPTEAKRNSVDLLTSTSDTSTSGEDDNGWSPYDRVTGTIGMEGSLSSVPQYRVYLQRHPDMPQFSPITEPKIMSEDAVAPFVRQVAMHANIFTQ</sequence>
<feature type="compositionally biased region" description="Polar residues" evidence="2">
    <location>
        <begin position="2001"/>
        <end position="2015"/>
    </location>
</feature>
<feature type="compositionally biased region" description="Basic and acidic residues" evidence="2">
    <location>
        <begin position="1936"/>
        <end position="1947"/>
    </location>
</feature>
<gene>
    <name evidence="4" type="primary">TSC2_1</name>
    <name evidence="4" type="ORF">IWQ62_001956</name>
</gene>
<dbReference type="InterPro" id="IPR018515">
    <property type="entry name" value="Tuberin-type_domain"/>
</dbReference>
<feature type="region of interest" description="Disordered" evidence="2">
    <location>
        <begin position="215"/>
        <end position="271"/>
    </location>
</feature>